<protein>
    <submittedName>
        <fullName evidence="1">Uncharacterized protein</fullName>
    </submittedName>
</protein>
<dbReference type="EMBL" id="GBRH01248757">
    <property type="protein sequence ID" value="JAD49138.1"/>
    <property type="molecule type" value="Transcribed_RNA"/>
</dbReference>
<dbReference type="AlphaFoldDB" id="A0A0A9AH27"/>
<accession>A0A0A9AH27</accession>
<sequence length="20" mass="2315">MLTFSSHNTLTLELFRVAFS</sequence>
<reference evidence="1" key="2">
    <citation type="journal article" date="2015" name="Data Brief">
        <title>Shoot transcriptome of the giant reed, Arundo donax.</title>
        <authorList>
            <person name="Barrero R.A."/>
            <person name="Guerrero F.D."/>
            <person name="Moolhuijzen P."/>
            <person name="Goolsby J.A."/>
            <person name="Tidwell J."/>
            <person name="Bellgard S.E."/>
            <person name="Bellgard M.I."/>
        </authorList>
    </citation>
    <scope>NUCLEOTIDE SEQUENCE</scope>
    <source>
        <tissue evidence="1">Shoot tissue taken approximately 20 cm above the soil surface</tissue>
    </source>
</reference>
<name>A0A0A9AH27_ARUDO</name>
<reference evidence="1" key="1">
    <citation type="submission" date="2014-09" db="EMBL/GenBank/DDBJ databases">
        <authorList>
            <person name="Magalhaes I.L.F."/>
            <person name="Oliveira U."/>
            <person name="Santos F.R."/>
            <person name="Vidigal T.H.D.A."/>
            <person name="Brescovit A.D."/>
            <person name="Santos A.J."/>
        </authorList>
    </citation>
    <scope>NUCLEOTIDE SEQUENCE</scope>
    <source>
        <tissue evidence="1">Shoot tissue taken approximately 20 cm above the soil surface</tissue>
    </source>
</reference>
<organism evidence="1">
    <name type="scientific">Arundo donax</name>
    <name type="common">Giant reed</name>
    <name type="synonym">Donax arundinaceus</name>
    <dbReference type="NCBI Taxonomy" id="35708"/>
    <lineage>
        <taxon>Eukaryota</taxon>
        <taxon>Viridiplantae</taxon>
        <taxon>Streptophyta</taxon>
        <taxon>Embryophyta</taxon>
        <taxon>Tracheophyta</taxon>
        <taxon>Spermatophyta</taxon>
        <taxon>Magnoliopsida</taxon>
        <taxon>Liliopsida</taxon>
        <taxon>Poales</taxon>
        <taxon>Poaceae</taxon>
        <taxon>PACMAD clade</taxon>
        <taxon>Arundinoideae</taxon>
        <taxon>Arundineae</taxon>
        <taxon>Arundo</taxon>
    </lineage>
</organism>
<proteinExistence type="predicted"/>
<evidence type="ECO:0000313" key="1">
    <source>
        <dbReference type="EMBL" id="JAD49138.1"/>
    </source>
</evidence>